<dbReference type="OrthoDB" id="1080706at2759"/>
<dbReference type="AlphaFoldDB" id="A0A6P5Y9P5"/>
<feature type="compositionally biased region" description="Low complexity" evidence="1">
    <location>
        <begin position="190"/>
        <end position="206"/>
    </location>
</feature>
<feature type="region of interest" description="Disordered" evidence="1">
    <location>
        <begin position="382"/>
        <end position="420"/>
    </location>
</feature>
<feature type="region of interest" description="Disordered" evidence="1">
    <location>
        <begin position="323"/>
        <end position="353"/>
    </location>
</feature>
<name>A0A6P5Y9P5_DURZI</name>
<dbReference type="InterPro" id="IPR008480">
    <property type="entry name" value="DUF761_pln"/>
</dbReference>
<evidence type="ECO:0000313" key="4">
    <source>
        <dbReference type="RefSeq" id="XP_022737178.1"/>
    </source>
</evidence>
<feature type="compositionally biased region" description="Polar residues" evidence="1">
    <location>
        <begin position="263"/>
        <end position="278"/>
    </location>
</feature>
<feature type="compositionally biased region" description="Low complexity" evidence="1">
    <location>
        <begin position="279"/>
        <end position="306"/>
    </location>
</feature>
<evidence type="ECO:0000256" key="2">
    <source>
        <dbReference type="SAM" id="Phobius"/>
    </source>
</evidence>
<proteinExistence type="predicted"/>
<feature type="compositionally biased region" description="Pro residues" evidence="1">
    <location>
        <begin position="326"/>
        <end position="336"/>
    </location>
</feature>
<feature type="transmembrane region" description="Helical" evidence="2">
    <location>
        <begin position="29"/>
        <end position="49"/>
    </location>
</feature>
<accession>A0A6P5Y9P5</accession>
<feature type="compositionally biased region" description="Polar residues" evidence="1">
    <location>
        <begin position="484"/>
        <end position="496"/>
    </location>
</feature>
<feature type="region of interest" description="Disordered" evidence="1">
    <location>
        <begin position="466"/>
        <end position="509"/>
    </location>
</feature>
<keyword evidence="2" id="KW-0472">Membrane</keyword>
<sequence length="599" mass="67338">MGDTDFYIKQQQLVKEQRQAKPSKYHTRFLYKALIVIIFLVIVPVPSQAPEFINQTLLNRSWELLHLLFVGIAVSYGLFSRRNDETEKENNNNQSKFDNVQSFVSRFLQVSSVFDDEPENLSGSDDSKVKTWSNQYYRNEPPLIVAKEQAVLDEQRSSSSRVAEKPLLLPVRSLKSRVLDANNLETSRENSANSSSLRRPNSSLSSKRFSNKVTNGELGRLGQETLVEKLNENNVVLPSPIPWRSRYGRMEVEEDIESEFNRLKSQSFRSQTTRLSRASSMPSSPKLSHSPPLSSPKKLSPSPSLSTEAQAMSVEDLVRKKSIYRFPPPPPPPPPMIHKSSSLKPSSSLTDDEVSFDKDWPSYFASETNDLNGSRGDAFMGKQRDYVDGFPEGKSVRTSRPGDLLRGTGKDGEIENGIKGKTVRFDQTSFRTEKLNQESVCVIPKPTFVEFPQEDKQEFVEKLVVETTDDDSESEDEDVGETSIVSSIERSPNNEEASPRSGIDGGSDVDKKADEFIAKVREQIRLQRIDSIKRSSGQMKRNSTRLSAAQPANDHKTSSFFYVISGSEYMLVFEIQLINQADLLPSILITAISLLVPTS</sequence>
<gene>
    <name evidence="4" type="primary">LOC111290040</name>
</gene>
<keyword evidence="3" id="KW-1185">Reference proteome</keyword>
<feature type="region of interest" description="Disordered" evidence="1">
    <location>
        <begin position="185"/>
        <end position="211"/>
    </location>
</feature>
<evidence type="ECO:0000313" key="3">
    <source>
        <dbReference type="Proteomes" id="UP000515121"/>
    </source>
</evidence>
<dbReference type="Pfam" id="PF05553">
    <property type="entry name" value="DUF761"/>
    <property type="match status" value="1"/>
</dbReference>
<reference evidence="4" key="1">
    <citation type="submission" date="2025-08" db="UniProtKB">
        <authorList>
            <consortium name="RefSeq"/>
        </authorList>
    </citation>
    <scope>IDENTIFICATION</scope>
    <source>
        <tissue evidence="4">Fruit stalk</tissue>
    </source>
</reference>
<keyword evidence="2" id="KW-1133">Transmembrane helix</keyword>
<dbReference type="PANTHER" id="PTHR34059:SF1">
    <property type="entry name" value="EXPRESSED PROTEIN"/>
    <property type="match status" value="1"/>
</dbReference>
<evidence type="ECO:0000256" key="1">
    <source>
        <dbReference type="SAM" id="MobiDB-lite"/>
    </source>
</evidence>
<feature type="compositionally biased region" description="Basic and acidic residues" evidence="1">
    <location>
        <begin position="408"/>
        <end position="418"/>
    </location>
</feature>
<feature type="compositionally biased region" description="Low complexity" evidence="1">
    <location>
        <begin position="339"/>
        <end position="349"/>
    </location>
</feature>
<dbReference type="PANTHER" id="PTHR34059">
    <property type="entry name" value="EXPRESSED PROTEIN"/>
    <property type="match status" value="1"/>
</dbReference>
<organism evidence="3 4">
    <name type="scientific">Durio zibethinus</name>
    <name type="common">Durian</name>
    <dbReference type="NCBI Taxonomy" id="66656"/>
    <lineage>
        <taxon>Eukaryota</taxon>
        <taxon>Viridiplantae</taxon>
        <taxon>Streptophyta</taxon>
        <taxon>Embryophyta</taxon>
        <taxon>Tracheophyta</taxon>
        <taxon>Spermatophyta</taxon>
        <taxon>Magnoliopsida</taxon>
        <taxon>eudicotyledons</taxon>
        <taxon>Gunneridae</taxon>
        <taxon>Pentapetalae</taxon>
        <taxon>rosids</taxon>
        <taxon>malvids</taxon>
        <taxon>Malvales</taxon>
        <taxon>Malvaceae</taxon>
        <taxon>Helicteroideae</taxon>
        <taxon>Durio</taxon>
    </lineage>
</organism>
<keyword evidence="2" id="KW-0812">Transmembrane</keyword>
<protein>
    <submittedName>
        <fullName evidence="4">Uncharacterized protein LOC111290040</fullName>
    </submittedName>
</protein>
<dbReference type="KEGG" id="dzi:111290040"/>
<feature type="compositionally biased region" description="Acidic residues" evidence="1">
    <location>
        <begin position="467"/>
        <end position="480"/>
    </location>
</feature>
<dbReference type="RefSeq" id="XP_022737178.1">
    <property type="nucleotide sequence ID" value="XM_022881443.1"/>
</dbReference>
<dbReference type="Proteomes" id="UP000515121">
    <property type="component" value="Unplaced"/>
</dbReference>
<dbReference type="GeneID" id="111290040"/>
<feature type="region of interest" description="Disordered" evidence="1">
    <location>
        <begin position="263"/>
        <end position="310"/>
    </location>
</feature>